<dbReference type="InterPro" id="IPR004570">
    <property type="entry name" value="Phosphatidylglycerol_P_synth"/>
</dbReference>
<dbReference type="PANTHER" id="PTHR14269">
    <property type="entry name" value="CDP-DIACYLGLYCEROL--GLYCEROL-3-PHOSPHATE 3-PHOSPHATIDYLTRANSFERASE-RELATED"/>
    <property type="match status" value="1"/>
</dbReference>
<dbReference type="EMBL" id="JBEVCJ010000001">
    <property type="protein sequence ID" value="MET1253658.1"/>
    <property type="molecule type" value="Genomic_DNA"/>
</dbReference>
<dbReference type="PANTHER" id="PTHR14269:SF11">
    <property type="entry name" value="CDP-DIACYLGLYCEROL--GLYCEROL-3-PHOSPHATE 3-PHOSPHATIDYLTRANSFERASE"/>
    <property type="match status" value="1"/>
</dbReference>
<evidence type="ECO:0000313" key="1">
    <source>
        <dbReference type="EMBL" id="MET1253658.1"/>
    </source>
</evidence>
<dbReference type="Gene3D" id="1.20.120.1760">
    <property type="match status" value="1"/>
</dbReference>
<sequence>MNLSFLPNFITLLRVFLLIPLSIVLLNEQYFSALILFVIAGFSDALDGFLAKQFSWISRFGAILDPLADKALLVITMSLLVYNQQLSWILLLVVFVRDIYIVVGAYYYHYRLGPYEMQPSNLSKFNTFVQLLLVTTLLVSLGFYQLPTLFIEGLILLTYVTTIASGIHYGWVWGGKFRQEIKRRKQQSGQSSNQQREQ</sequence>
<protein>
    <submittedName>
        <fullName evidence="1">CDP-alcohol phosphatidyltransferase family protein</fullName>
        <ecNumber evidence="1">2.7.8.-</ecNumber>
    </submittedName>
</protein>
<reference evidence="1 2" key="1">
    <citation type="submission" date="2024-06" db="EMBL/GenBank/DDBJ databases">
        <authorList>
            <person name="Li F."/>
        </authorList>
    </citation>
    <scope>NUCLEOTIDE SEQUENCE [LARGE SCALE GENOMIC DNA]</scope>
    <source>
        <strain evidence="1 2">GXAS 311</strain>
    </source>
</reference>
<dbReference type="InterPro" id="IPR000462">
    <property type="entry name" value="CDP-OH_P_trans"/>
</dbReference>
<dbReference type="Proteomes" id="UP001548189">
    <property type="component" value="Unassembled WGS sequence"/>
</dbReference>
<name>A0ABV2BPL2_9GAMM</name>
<evidence type="ECO:0000313" key="2">
    <source>
        <dbReference type="Proteomes" id="UP001548189"/>
    </source>
</evidence>
<keyword evidence="1" id="KW-0808">Transferase</keyword>
<dbReference type="PIRSF" id="PIRSF000847">
    <property type="entry name" value="Phos_ph_gly_syn"/>
    <property type="match status" value="1"/>
</dbReference>
<accession>A0ABV2BPL2</accession>
<keyword evidence="2" id="KW-1185">Reference proteome</keyword>
<proteinExistence type="predicted"/>
<dbReference type="GO" id="GO:0016740">
    <property type="term" value="F:transferase activity"/>
    <property type="evidence" value="ECO:0007669"/>
    <property type="project" value="UniProtKB-KW"/>
</dbReference>
<dbReference type="Pfam" id="PF01066">
    <property type="entry name" value="CDP-OH_P_transf"/>
    <property type="match status" value="1"/>
</dbReference>
<comment type="caution">
    <text evidence="1">The sequence shown here is derived from an EMBL/GenBank/DDBJ whole genome shotgun (WGS) entry which is preliminary data.</text>
</comment>
<gene>
    <name evidence="1" type="ORF">ABVT43_00820</name>
</gene>
<dbReference type="EC" id="2.7.8.-" evidence="1"/>
<organism evidence="1 2">
    <name type="scientific">Aliikangiella maris</name>
    <dbReference type="NCBI Taxonomy" id="3162458"/>
    <lineage>
        <taxon>Bacteria</taxon>
        <taxon>Pseudomonadati</taxon>
        <taxon>Pseudomonadota</taxon>
        <taxon>Gammaproteobacteria</taxon>
        <taxon>Oceanospirillales</taxon>
        <taxon>Pleioneaceae</taxon>
        <taxon>Aliikangiella</taxon>
    </lineage>
</organism>
<dbReference type="InterPro" id="IPR043130">
    <property type="entry name" value="CDP-OH_PTrfase_TM_dom"/>
</dbReference>
<dbReference type="InterPro" id="IPR050324">
    <property type="entry name" value="CDP-alcohol_PTase-I"/>
</dbReference>